<evidence type="ECO:0000313" key="3">
    <source>
        <dbReference type="EMBL" id="RUP49789.1"/>
    </source>
</evidence>
<reference evidence="3 4" key="1">
    <citation type="journal article" date="2018" name="New Phytol.">
        <title>Phylogenomics of Endogonaceae and evolution of mycorrhizas within Mucoromycota.</title>
        <authorList>
            <person name="Chang Y."/>
            <person name="Desiro A."/>
            <person name="Na H."/>
            <person name="Sandor L."/>
            <person name="Lipzen A."/>
            <person name="Clum A."/>
            <person name="Barry K."/>
            <person name="Grigoriev I.V."/>
            <person name="Martin F.M."/>
            <person name="Stajich J.E."/>
            <person name="Smith M.E."/>
            <person name="Bonito G."/>
            <person name="Spatafora J.W."/>
        </authorList>
    </citation>
    <scope>NUCLEOTIDE SEQUENCE [LARGE SCALE GENOMIC DNA]</scope>
    <source>
        <strain evidence="3 4">GMNB39</strain>
    </source>
</reference>
<dbReference type="AlphaFoldDB" id="A0A433DG48"/>
<feature type="region of interest" description="Disordered" evidence="1">
    <location>
        <begin position="16"/>
        <end position="35"/>
    </location>
</feature>
<gene>
    <name evidence="3" type="ORF">BC936DRAFT_141473</name>
</gene>
<evidence type="ECO:0000256" key="1">
    <source>
        <dbReference type="SAM" id="MobiDB-lite"/>
    </source>
</evidence>
<keyword evidence="4" id="KW-1185">Reference proteome</keyword>
<dbReference type="InterPro" id="IPR039683">
    <property type="entry name" value="Lsm12-like"/>
</dbReference>
<dbReference type="Pfam" id="PF09793">
    <property type="entry name" value="AD"/>
    <property type="match status" value="1"/>
</dbReference>
<dbReference type="PANTHER" id="PTHR13542">
    <property type="entry name" value="LSM12 HOMOLOG"/>
    <property type="match status" value="1"/>
</dbReference>
<sequence>MINFIKEISVVPSSPPPQVPALAQPASNGGDAETPNAGPFATTVPIVGFIQVERLQTREAQTLKEATQQLARIGVGVTTEGQDIFDALSKTLPCRWHKESIIVLDDVLISPPYEIENCQANSSSVASLVQVKKVLEGEKRRLASARKQ</sequence>
<protein>
    <submittedName>
        <fullName evidence="3">Anticodon-binding domain-containing protein</fullName>
    </submittedName>
</protein>
<name>A0A433DG48_9FUNG</name>
<dbReference type="SMART" id="SM00995">
    <property type="entry name" value="AD"/>
    <property type="match status" value="1"/>
</dbReference>
<feature type="domain" description="AD" evidence="2">
    <location>
        <begin position="48"/>
        <end position="143"/>
    </location>
</feature>
<dbReference type="InterPro" id="IPR019181">
    <property type="entry name" value="LSM12_ABD"/>
</dbReference>
<evidence type="ECO:0000259" key="2">
    <source>
        <dbReference type="PROSITE" id="PS52001"/>
    </source>
</evidence>
<evidence type="ECO:0000313" key="4">
    <source>
        <dbReference type="Proteomes" id="UP000268093"/>
    </source>
</evidence>
<accession>A0A433DG48</accession>
<dbReference type="OrthoDB" id="1057137at2759"/>
<comment type="caution">
    <text evidence="3">The sequence shown here is derived from an EMBL/GenBank/DDBJ whole genome shotgun (WGS) entry which is preliminary data.</text>
</comment>
<dbReference type="InterPro" id="IPR047574">
    <property type="entry name" value="AD"/>
</dbReference>
<dbReference type="Proteomes" id="UP000268093">
    <property type="component" value="Unassembled WGS sequence"/>
</dbReference>
<proteinExistence type="predicted"/>
<dbReference type="EMBL" id="RBNI01001972">
    <property type="protein sequence ID" value="RUP49789.1"/>
    <property type="molecule type" value="Genomic_DNA"/>
</dbReference>
<dbReference type="PROSITE" id="PS52001">
    <property type="entry name" value="AD"/>
    <property type="match status" value="1"/>
</dbReference>
<organism evidence="3 4">
    <name type="scientific">Jimgerdemannia flammicorona</name>
    <dbReference type="NCBI Taxonomy" id="994334"/>
    <lineage>
        <taxon>Eukaryota</taxon>
        <taxon>Fungi</taxon>
        <taxon>Fungi incertae sedis</taxon>
        <taxon>Mucoromycota</taxon>
        <taxon>Mucoromycotina</taxon>
        <taxon>Endogonomycetes</taxon>
        <taxon>Endogonales</taxon>
        <taxon>Endogonaceae</taxon>
        <taxon>Jimgerdemannia</taxon>
    </lineage>
</organism>